<sequence>MRRRKGVPFYVTFFAIGLLFSFGGFILGYYRYGGSEIEESPYRYEQQSENTADEGQIHEYNEETNININNEYTDREEDWPASNYENLISNETNIKLKTVYTQCGSTVEERMDLLEAWVGFEESQLKAYLESQQNQQTILSFTTNEVVLMEEKNEVCPAHLNYFLVAEKDGYIVVYHFNERGLKSLIRETRISIATLPPVDQEKLKRGILKKTEREVEQILEDYSS</sequence>
<protein>
    <recommendedName>
        <fullName evidence="2">Bypass of forespore C C-terminal domain-containing protein</fullName>
    </recommendedName>
</protein>
<evidence type="ECO:0000256" key="1">
    <source>
        <dbReference type="SAM" id="Phobius"/>
    </source>
</evidence>
<gene>
    <name evidence="3" type="ordered locus">Amet_2336</name>
</gene>
<evidence type="ECO:0000259" key="2">
    <source>
        <dbReference type="Pfam" id="PF08955"/>
    </source>
</evidence>
<dbReference type="AlphaFoldDB" id="A6TQM2"/>
<dbReference type="KEGG" id="amt:Amet_2336"/>
<dbReference type="OrthoDB" id="2082016at2"/>
<evidence type="ECO:0000313" key="4">
    <source>
        <dbReference type="Proteomes" id="UP000001572"/>
    </source>
</evidence>
<dbReference type="InterPro" id="IPR015050">
    <property type="entry name" value="BofC_C"/>
</dbReference>
<name>A6TQM2_ALKMQ</name>
<dbReference type="eggNOG" id="ENOG5032RHA">
    <property type="taxonomic scope" value="Bacteria"/>
</dbReference>
<feature type="transmembrane region" description="Helical" evidence="1">
    <location>
        <begin position="7"/>
        <end position="30"/>
    </location>
</feature>
<accession>A6TQM2</accession>
<keyword evidence="1" id="KW-1133">Transmembrane helix</keyword>
<proteinExistence type="predicted"/>
<keyword evidence="4" id="KW-1185">Reference proteome</keyword>
<dbReference type="RefSeq" id="WP_012063465.1">
    <property type="nucleotide sequence ID" value="NC_009633.1"/>
</dbReference>
<dbReference type="Proteomes" id="UP000001572">
    <property type="component" value="Chromosome"/>
</dbReference>
<dbReference type="HOGENOM" id="CLU_1227818_0_0_9"/>
<evidence type="ECO:0000313" key="3">
    <source>
        <dbReference type="EMBL" id="ABR48490.1"/>
    </source>
</evidence>
<dbReference type="EMBL" id="CP000724">
    <property type="protein sequence ID" value="ABR48490.1"/>
    <property type="molecule type" value="Genomic_DNA"/>
</dbReference>
<keyword evidence="1" id="KW-0812">Transmembrane</keyword>
<dbReference type="STRING" id="293826.Amet_2336"/>
<organism evidence="3 4">
    <name type="scientific">Alkaliphilus metalliredigens (strain QYMF)</name>
    <dbReference type="NCBI Taxonomy" id="293826"/>
    <lineage>
        <taxon>Bacteria</taxon>
        <taxon>Bacillati</taxon>
        <taxon>Bacillota</taxon>
        <taxon>Clostridia</taxon>
        <taxon>Peptostreptococcales</taxon>
        <taxon>Natronincolaceae</taxon>
        <taxon>Alkaliphilus</taxon>
    </lineage>
</organism>
<keyword evidence="1" id="KW-0472">Membrane</keyword>
<dbReference type="Pfam" id="PF08955">
    <property type="entry name" value="BofC_C"/>
    <property type="match status" value="1"/>
</dbReference>
<reference evidence="4" key="1">
    <citation type="journal article" date="2016" name="Genome Announc.">
        <title>Complete genome sequence of Alkaliphilus metalliredigens strain QYMF, an alkaliphilic and metal-reducing bacterium isolated from borax-contaminated leachate ponds.</title>
        <authorList>
            <person name="Hwang C."/>
            <person name="Copeland A."/>
            <person name="Lucas S."/>
            <person name="Lapidus A."/>
            <person name="Barry K."/>
            <person name="Detter J.C."/>
            <person name="Glavina Del Rio T."/>
            <person name="Hammon N."/>
            <person name="Israni S."/>
            <person name="Dalin E."/>
            <person name="Tice H."/>
            <person name="Pitluck S."/>
            <person name="Chertkov O."/>
            <person name="Brettin T."/>
            <person name="Bruce D."/>
            <person name="Han C."/>
            <person name="Schmutz J."/>
            <person name="Larimer F."/>
            <person name="Land M.L."/>
            <person name="Hauser L."/>
            <person name="Kyrpides N."/>
            <person name="Mikhailova N."/>
            <person name="Ye Q."/>
            <person name="Zhou J."/>
            <person name="Richardson P."/>
            <person name="Fields M.W."/>
        </authorList>
    </citation>
    <scope>NUCLEOTIDE SEQUENCE [LARGE SCALE GENOMIC DNA]</scope>
    <source>
        <strain evidence="4">QYMF</strain>
    </source>
</reference>
<feature type="domain" description="Bypass of forespore C C-terminal" evidence="2">
    <location>
        <begin position="155"/>
        <end position="224"/>
    </location>
</feature>